<protein>
    <submittedName>
        <fullName evidence="1">Uncharacterized protein</fullName>
    </submittedName>
</protein>
<keyword evidence="2" id="KW-1185">Reference proteome</keyword>
<evidence type="ECO:0000313" key="2">
    <source>
        <dbReference type="Proteomes" id="UP000626656"/>
    </source>
</evidence>
<accession>A0ABN7G8G2</accession>
<proteinExistence type="predicted"/>
<evidence type="ECO:0000313" key="1">
    <source>
        <dbReference type="EMBL" id="CAB5498367.1"/>
    </source>
</evidence>
<comment type="caution">
    <text evidence="1">The sequence shown here is derived from an EMBL/GenBank/DDBJ whole genome shotgun (WGS) entry which is preliminary data.</text>
</comment>
<gene>
    <name evidence="1" type="ORF">AZO1586I_322</name>
</gene>
<dbReference type="EMBL" id="CAHJWF010000082">
    <property type="protein sequence ID" value="CAB5498367.1"/>
    <property type="molecule type" value="Genomic_DNA"/>
</dbReference>
<organism evidence="1 2">
    <name type="scientific">Bathymodiolus thermophilus thioautotrophic gill symbiont</name>
    <dbReference type="NCBI Taxonomy" id="2360"/>
    <lineage>
        <taxon>Bacteria</taxon>
        <taxon>Pseudomonadati</taxon>
        <taxon>Pseudomonadota</taxon>
        <taxon>Gammaproteobacteria</taxon>
        <taxon>sulfur-oxidizing symbionts</taxon>
    </lineage>
</organism>
<name>A0ABN7G8G2_9GAMM</name>
<sequence>MLVAQIFVKRTAYRFVHNDKAMAVSVLILIFLSSSKRPTICCGLQYSFSFSLM</sequence>
<reference evidence="1 2" key="1">
    <citation type="submission" date="2020-05" db="EMBL/GenBank/DDBJ databases">
        <authorList>
            <person name="Petersen J."/>
            <person name="Sayavedra L."/>
        </authorList>
    </citation>
    <scope>NUCLEOTIDE SEQUENCE [LARGE SCALE GENOMIC DNA]</scope>
    <source>
        <strain evidence="1">B azoricus SOX ET2 1586I</strain>
    </source>
</reference>
<dbReference type="Proteomes" id="UP000626656">
    <property type="component" value="Unassembled WGS sequence"/>
</dbReference>